<organism evidence="1 2">
    <name type="scientific">Petrolisthes cinctipes</name>
    <name type="common">Flat porcelain crab</name>
    <dbReference type="NCBI Taxonomy" id="88211"/>
    <lineage>
        <taxon>Eukaryota</taxon>
        <taxon>Metazoa</taxon>
        <taxon>Ecdysozoa</taxon>
        <taxon>Arthropoda</taxon>
        <taxon>Crustacea</taxon>
        <taxon>Multicrustacea</taxon>
        <taxon>Malacostraca</taxon>
        <taxon>Eumalacostraca</taxon>
        <taxon>Eucarida</taxon>
        <taxon>Decapoda</taxon>
        <taxon>Pleocyemata</taxon>
        <taxon>Anomura</taxon>
        <taxon>Galatheoidea</taxon>
        <taxon>Porcellanidae</taxon>
        <taxon>Petrolisthes</taxon>
    </lineage>
</organism>
<protein>
    <submittedName>
        <fullName evidence="1">Uncharacterized protein</fullName>
    </submittedName>
</protein>
<dbReference type="Proteomes" id="UP001286313">
    <property type="component" value="Unassembled WGS sequence"/>
</dbReference>
<keyword evidence="2" id="KW-1185">Reference proteome</keyword>
<comment type="caution">
    <text evidence="1">The sequence shown here is derived from an EMBL/GenBank/DDBJ whole genome shotgun (WGS) entry which is preliminary data.</text>
</comment>
<proteinExistence type="predicted"/>
<gene>
    <name evidence="1" type="ORF">Pcinc_032048</name>
</gene>
<dbReference type="AlphaFoldDB" id="A0AAE1EVE2"/>
<evidence type="ECO:0000313" key="1">
    <source>
        <dbReference type="EMBL" id="KAK3862055.1"/>
    </source>
</evidence>
<accession>A0AAE1EVE2</accession>
<reference evidence="1" key="1">
    <citation type="submission" date="2023-10" db="EMBL/GenBank/DDBJ databases">
        <title>Genome assemblies of two species of porcelain crab, Petrolisthes cinctipes and Petrolisthes manimaculis (Anomura: Porcellanidae).</title>
        <authorList>
            <person name="Angst P."/>
        </authorList>
    </citation>
    <scope>NUCLEOTIDE SEQUENCE</scope>
    <source>
        <strain evidence="1">PB745_01</strain>
        <tissue evidence="1">Gill</tissue>
    </source>
</reference>
<evidence type="ECO:0000313" key="2">
    <source>
        <dbReference type="Proteomes" id="UP001286313"/>
    </source>
</evidence>
<dbReference type="EMBL" id="JAWQEG010004341">
    <property type="protein sequence ID" value="KAK3862055.1"/>
    <property type="molecule type" value="Genomic_DNA"/>
</dbReference>
<sequence>MAQGLCKRPPEAALTQYQIFSGVWHYKTSTVCTSTQFIHFSAVTPLGHIPQSVIYVDEILTGCLLRDMVLQLQSSILGPLQLSDFIELEKMDTHCIDMIVRTLPDNLKEEGKLLVEASRISEEERLKERGHKFRKHSRHRGQACNEDAGEETLLKWRKKAEEASLPIAVARLVMELWSPKMRSHAEKLILQNAVKEGHLSEHHLKWVYVFGNPSEENGDDGWVINTEDHTIVDLIWEKFNIKEHFSQVSSHRAWIQRTYDRLKEHLPTLSPEIIERHDLSKFAFSQAIGYTLKWVHNTYHNIWKTACDLHLLNEPHHPQCWSKEESAESKRRKLELWLKDACDFSSGCPYGVDLTNLDLSTEELAEPFMLESFVDMVALEWERKKGQQLDITTRELVYIDDKFLSRYSKKQHQLVSSLIEQVVAADESWKSVSLREREGVLMRTLPKAKHPLFVCMWETQKKNEESRLKRMIKQKETNKEDCQDQEIVLTPEMEEKAYDNTFYIMVSKVVMELWEPSVRKHADDLIFTRAVQEKLISDHDVRWIMIYDGQTEKCDTSSKPPLVDNEMLVRLLWVDFNLREHFNQVQCHRHWVKQSYQRLAKFMPELKEEVIERHDLTKFTLVQSTGYTLKWVHDLNYSIWRRSCDMHLNYEPHHPQLWSKKHTPDYKKSCLETWLSAKATTSVDYGVELLSLDLASENMATVFLLESLVDMVAVEWERNKNKKPDLTYTELIYMEERFLARYSDSDKAFLLNLMDVIRKADDQ</sequence>
<name>A0AAE1EVE2_PETCI</name>